<dbReference type="InterPro" id="IPR036388">
    <property type="entry name" value="WH-like_DNA-bd_sf"/>
</dbReference>
<dbReference type="AlphaFoldDB" id="A0A3E1P071"/>
<reference evidence="5 6" key="1">
    <citation type="submission" date="2018-08" db="EMBL/GenBank/DDBJ databases">
        <title>Chitinophaga sp. K20C18050901, a novel bacterium isolated from forest soil.</title>
        <authorList>
            <person name="Wang C."/>
        </authorList>
    </citation>
    <scope>NUCLEOTIDE SEQUENCE [LARGE SCALE GENOMIC DNA]</scope>
    <source>
        <strain evidence="5 6">K20C18050901</strain>
    </source>
</reference>
<keyword evidence="1" id="KW-0805">Transcription regulation</keyword>
<proteinExistence type="predicted"/>
<dbReference type="SMART" id="SM00347">
    <property type="entry name" value="HTH_MARR"/>
    <property type="match status" value="1"/>
</dbReference>
<keyword evidence="3" id="KW-0804">Transcription</keyword>
<dbReference type="GO" id="GO:0003677">
    <property type="term" value="F:DNA binding"/>
    <property type="evidence" value="ECO:0007669"/>
    <property type="project" value="UniProtKB-KW"/>
</dbReference>
<gene>
    <name evidence="5" type="ORF">DXN04_16685</name>
</gene>
<organism evidence="5 6">
    <name type="scientific">Chitinophaga silvisoli</name>
    <dbReference type="NCBI Taxonomy" id="2291814"/>
    <lineage>
        <taxon>Bacteria</taxon>
        <taxon>Pseudomonadati</taxon>
        <taxon>Bacteroidota</taxon>
        <taxon>Chitinophagia</taxon>
        <taxon>Chitinophagales</taxon>
        <taxon>Chitinophagaceae</taxon>
        <taxon>Chitinophaga</taxon>
    </lineage>
</organism>
<comment type="caution">
    <text evidence="5">The sequence shown here is derived from an EMBL/GenBank/DDBJ whole genome shotgun (WGS) entry which is preliminary data.</text>
</comment>
<dbReference type="GO" id="GO:0003700">
    <property type="term" value="F:DNA-binding transcription factor activity"/>
    <property type="evidence" value="ECO:0007669"/>
    <property type="project" value="InterPro"/>
</dbReference>
<feature type="domain" description="HTH marR-type" evidence="4">
    <location>
        <begin position="7"/>
        <end position="141"/>
    </location>
</feature>
<dbReference type="PANTHER" id="PTHR42756:SF1">
    <property type="entry name" value="TRANSCRIPTIONAL REPRESSOR OF EMRAB OPERON"/>
    <property type="match status" value="1"/>
</dbReference>
<evidence type="ECO:0000256" key="3">
    <source>
        <dbReference type="ARBA" id="ARBA00023163"/>
    </source>
</evidence>
<dbReference type="OrthoDB" id="996843at2"/>
<dbReference type="Gene3D" id="1.10.10.10">
    <property type="entry name" value="Winged helix-like DNA-binding domain superfamily/Winged helix DNA-binding domain"/>
    <property type="match status" value="1"/>
</dbReference>
<evidence type="ECO:0000256" key="2">
    <source>
        <dbReference type="ARBA" id="ARBA00023125"/>
    </source>
</evidence>
<evidence type="ECO:0000256" key="1">
    <source>
        <dbReference type="ARBA" id="ARBA00023015"/>
    </source>
</evidence>
<dbReference type="SUPFAM" id="SSF46785">
    <property type="entry name" value="Winged helix' DNA-binding domain"/>
    <property type="match status" value="1"/>
</dbReference>
<dbReference type="InterPro" id="IPR000835">
    <property type="entry name" value="HTH_MarR-typ"/>
</dbReference>
<name>A0A3E1P071_9BACT</name>
<sequence length="146" mass="16570">MTKNQAFSEFTDSLGVLTGAFKTRIRIFLKEQDLPLTTEMLQVMRVLWKKDGVKQQEIADAISKDKVSIVYLLDNMTKRGLLERREDLADRRNKIVVLTAGGKKMQGIVEPWLNELMAEAVRNVSKDDLAKATSVFQTIIKTLQEG</sequence>
<dbReference type="PANTHER" id="PTHR42756">
    <property type="entry name" value="TRANSCRIPTIONAL REGULATOR, MARR"/>
    <property type="match status" value="1"/>
</dbReference>
<keyword evidence="2" id="KW-0238">DNA-binding</keyword>
<keyword evidence="6" id="KW-1185">Reference proteome</keyword>
<evidence type="ECO:0000313" key="5">
    <source>
        <dbReference type="EMBL" id="RFM33596.1"/>
    </source>
</evidence>
<dbReference type="EMBL" id="QTJV01000006">
    <property type="protein sequence ID" value="RFM33596.1"/>
    <property type="molecule type" value="Genomic_DNA"/>
</dbReference>
<dbReference type="PRINTS" id="PR00598">
    <property type="entry name" value="HTHMARR"/>
</dbReference>
<dbReference type="Proteomes" id="UP000261174">
    <property type="component" value="Unassembled WGS sequence"/>
</dbReference>
<dbReference type="InterPro" id="IPR036390">
    <property type="entry name" value="WH_DNA-bd_sf"/>
</dbReference>
<evidence type="ECO:0000259" key="4">
    <source>
        <dbReference type="PROSITE" id="PS50995"/>
    </source>
</evidence>
<evidence type="ECO:0000313" key="6">
    <source>
        <dbReference type="Proteomes" id="UP000261174"/>
    </source>
</evidence>
<protein>
    <submittedName>
        <fullName evidence="5">MarR family transcriptional regulator</fullName>
    </submittedName>
</protein>
<dbReference type="Pfam" id="PF01047">
    <property type="entry name" value="MarR"/>
    <property type="match status" value="1"/>
</dbReference>
<accession>A0A3E1P071</accession>
<dbReference type="PROSITE" id="PS50995">
    <property type="entry name" value="HTH_MARR_2"/>
    <property type="match status" value="1"/>
</dbReference>
<dbReference type="RefSeq" id="WP_116854519.1">
    <property type="nucleotide sequence ID" value="NZ_QTJV01000006.1"/>
</dbReference>